<comment type="similarity">
    <text evidence="1">Belongs to the Skp family.</text>
</comment>
<feature type="signal peptide" evidence="3">
    <location>
        <begin position="1"/>
        <end position="20"/>
    </location>
</feature>
<comment type="caution">
    <text evidence="4">The sequence shown here is derived from an EMBL/GenBank/DDBJ whole genome shotgun (WGS) entry which is preliminary data.</text>
</comment>
<evidence type="ECO:0000313" key="5">
    <source>
        <dbReference type="Proteomes" id="UP000381693"/>
    </source>
</evidence>
<proteinExistence type="inferred from homology"/>
<dbReference type="OrthoDB" id="194364at2"/>
<organism evidence="4 5">
    <name type="scientific">Methylacidimicrobium cyclopophantes</name>
    <dbReference type="NCBI Taxonomy" id="1041766"/>
    <lineage>
        <taxon>Bacteria</taxon>
        <taxon>Pseudomonadati</taxon>
        <taxon>Verrucomicrobiota</taxon>
        <taxon>Methylacidimicrobium</taxon>
    </lineage>
</organism>
<dbReference type="Proteomes" id="UP000381693">
    <property type="component" value="Unassembled WGS sequence"/>
</dbReference>
<dbReference type="GO" id="GO:0051082">
    <property type="term" value="F:unfolded protein binding"/>
    <property type="evidence" value="ECO:0007669"/>
    <property type="project" value="InterPro"/>
</dbReference>
<dbReference type="PANTHER" id="PTHR35089">
    <property type="entry name" value="CHAPERONE PROTEIN SKP"/>
    <property type="match status" value="1"/>
</dbReference>
<dbReference type="Gene3D" id="3.30.910.20">
    <property type="entry name" value="Skp domain"/>
    <property type="match status" value="1"/>
</dbReference>
<sequence length="198" mass="22374">MKPAFLFITALFLSASLAGAQQLKIATFDFQKAFSEYYKTKDAEAELQARVATFKKEDQERTNDYRKLAEEAQKLQDGAQDKTLSEAARQERLKAFQSKVQEVQNLQRAIQEFRTTRGRELEERSQRIRQGLIEEITKVVVDISAKGKYTMVLDKTGRSLNGTPVVLYSQDLPDITDEVVRTINATKGTTPKAASVHP</sequence>
<reference evidence="4" key="1">
    <citation type="submission" date="2019-09" db="EMBL/GenBank/DDBJ databases">
        <authorList>
            <person name="Cremers G."/>
        </authorList>
    </citation>
    <scope>NUCLEOTIDE SEQUENCE [LARGE SCALE GENOMIC DNA]</scope>
    <source>
        <strain evidence="4">3B</strain>
    </source>
</reference>
<dbReference type="InterPro" id="IPR024930">
    <property type="entry name" value="Skp_dom_sf"/>
</dbReference>
<dbReference type="SMART" id="SM00935">
    <property type="entry name" value="OmpH"/>
    <property type="match status" value="1"/>
</dbReference>
<dbReference type="GO" id="GO:0050821">
    <property type="term" value="P:protein stabilization"/>
    <property type="evidence" value="ECO:0007669"/>
    <property type="project" value="TreeGrafter"/>
</dbReference>
<evidence type="ECO:0000256" key="1">
    <source>
        <dbReference type="ARBA" id="ARBA00009091"/>
    </source>
</evidence>
<evidence type="ECO:0000256" key="2">
    <source>
        <dbReference type="ARBA" id="ARBA00022729"/>
    </source>
</evidence>
<evidence type="ECO:0000256" key="3">
    <source>
        <dbReference type="SAM" id="SignalP"/>
    </source>
</evidence>
<keyword evidence="5" id="KW-1185">Reference proteome</keyword>
<dbReference type="RefSeq" id="WP_142524221.1">
    <property type="nucleotide sequence ID" value="NZ_CABFUZ020000008.1"/>
</dbReference>
<dbReference type="PANTHER" id="PTHR35089:SF1">
    <property type="entry name" value="CHAPERONE PROTEIN SKP"/>
    <property type="match status" value="1"/>
</dbReference>
<protein>
    <recommendedName>
        <fullName evidence="6">Chaperone protein Skp</fullName>
    </recommendedName>
</protein>
<name>A0A5E6M528_9BACT</name>
<dbReference type="EMBL" id="CABFUZ020000008">
    <property type="protein sequence ID" value="VVM04437.1"/>
    <property type="molecule type" value="Genomic_DNA"/>
</dbReference>
<gene>
    <name evidence="4" type="ORF">MAMC_00051</name>
</gene>
<dbReference type="SUPFAM" id="SSF111384">
    <property type="entry name" value="OmpH-like"/>
    <property type="match status" value="1"/>
</dbReference>
<evidence type="ECO:0008006" key="6">
    <source>
        <dbReference type="Google" id="ProtNLM"/>
    </source>
</evidence>
<feature type="chain" id="PRO_5023130142" description="Chaperone protein Skp" evidence="3">
    <location>
        <begin position="21"/>
        <end position="198"/>
    </location>
</feature>
<dbReference type="GO" id="GO:0005829">
    <property type="term" value="C:cytosol"/>
    <property type="evidence" value="ECO:0007669"/>
    <property type="project" value="TreeGrafter"/>
</dbReference>
<keyword evidence="2 3" id="KW-0732">Signal</keyword>
<dbReference type="InterPro" id="IPR005632">
    <property type="entry name" value="Chaperone_Skp"/>
</dbReference>
<dbReference type="AlphaFoldDB" id="A0A5E6M528"/>
<dbReference type="Pfam" id="PF03938">
    <property type="entry name" value="OmpH"/>
    <property type="match status" value="1"/>
</dbReference>
<accession>A0A5E6M528</accession>
<evidence type="ECO:0000313" key="4">
    <source>
        <dbReference type="EMBL" id="VVM04437.1"/>
    </source>
</evidence>